<keyword evidence="1" id="KW-0175">Coiled coil</keyword>
<name>A0ABP0W4F3_9BRYO</name>
<dbReference type="EMBL" id="OZ020108">
    <property type="protein sequence ID" value="CAK9260818.1"/>
    <property type="molecule type" value="Genomic_DNA"/>
</dbReference>
<sequence>MISAALIEVVSLQDVASADDLDESSSLVVSACAHGTSRPVHYHVLWDENEFIADGLQTLTNNLCSLSDSTVDITSGCFPLLPEGLLSWWDYNIQNCSGSSSKRELNYYGKTCSFGPGDVNNSVIYCIYSHHKGLQSQHCISSHDKTLDDFQHEEILGLTVEQDTSALTHEVRESLAELKTTILGFRKGFALPQCSKKAAYYEGIYTFLVAAEENNTQVALFLVKLCDHASDQKNLRLLKELDIAFNEVCDDLMYNFCFPSHAYNIMNTFRGLGLEAAEIRVGELRIENEHLEKTMHKVKRENCSHTNA</sequence>
<dbReference type="Gene3D" id="3.30.420.10">
    <property type="entry name" value="Ribonuclease H-like superfamily/Ribonuclease H"/>
    <property type="match status" value="1"/>
</dbReference>
<dbReference type="SUPFAM" id="SSF53098">
    <property type="entry name" value="Ribonuclease H-like"/>
    <property type="match status" value="1"/>
</dbReference>
<dbReference type="Proteomes" id="UP001497444">
    <property type="component" value="Chromosome 13"/>
</dbReference>
<evidence type="ECO:0000259" key="2">
    <source>
        <dbReference type="Pfam" id="PF02171"/>
    </source>
</evidence>
<accession>A0ABP0W4F3</accession>
<feature type="domain" description="Piwi" evidence="2">
    <location>
        <begin position="27"/>
        <end position="66"/>
    </location>
</feature>
<evidence type="ECO:0000256" key="1">
    <source>
        <dbReference type="SAM" id="Coils"/>
    </source>
</evidence>
<dbReference type="PANTHER" id="PTHR22891">
    <property type="entry name" value="EUKARYOTIC TRANSLATION INITIATION FACTOR 2C"/>
    <property type="match status" value="1"/>
</dbReference>
<evidence type="ECO:0000313" key="4">
    <source>
        <dbReference type="Proteomes" id="UP001497444"/>
    </source>
</evidence>
<protein>
    <recommendedName>
        <fullName evidence="2">Piwi domain-containing protein</fullName>
    </recommendedName>
</protein>
<keyword evidence="4" id="KW-1185">Reference proteome</keyword>
<reference evidence="3" key="1">
    <citation type="submission" date="2024-02" db="EMBL/GenBank/DDBJ databases">
        <authorList>
            <consortium name="ELIXIR-Norway"/>
            <consortium name="Elixir Norway"/>
        </authorList>
    </citation>
    <scope>NUCLEOTIDE SEQUENCE</scope>
</reference>
<proteinExistence type="predicted"/>
<organism evidence="3 4">
    <name type="scientific">Sphagnum jensenii</name>
    <dbReference type="NCBI Taxonomy" id="128206"/>
    <lineage>
        <taxon>Eukaryota</taxon>
        <taxon>Viridiplantae</taxon>
        <taxon>Streptophyta</taxon>
        <taxon>Embryophyta</taxon>
        <taxon>Bryophyta</taxon>
        <taxon>Sphagnophytina</taxon>
        <taxon>Sphagnopsida</taxon>
        <taxon>Sphagnales</taxon>
        <taxon>Sphagnaceae</taxon>
        <taxon>Sphagnum</taxon>
    </lineage>
</organism>
<dbReference type="InterPro" id="IPR012337">
    <property type="entry name" value="RNaseH-like_sf"/>
</dbReference>
<feature type="coiled-coil region" evidence="1">
    <location>
        <begin position="274"/>
        <end position="301"/>
    </location>
</feature>
<dbReference type="InterPro" id="IPR003165">
    <property type="entry name" value="Piwi"/>
</dbReference>
<evidence type="ECO:0000313" key="3">
    <source>
        <dbReference type="EMBL" id="CAK9260818.1"/>
    </source>
</evidence>
<dbReference type="InterPro" id="IPR036397">
    <property type="entry name" value="RNaseH_sf"/>
</dbReference>
<gene>
    <name evidence="3" type="ORF">CSSPJE1EN1_LOCUS6296</name>
</gene>
<dbReference type="Pfam" id="PF02171">
    <property type="entry name" value="Piwi"/>
    <property type="match status" value="1"/>
</dbReference>